<keyword evidence="4 5" id="KW-0472">Membrane</keyword>
<dbReference type="GO" id="GO:1902600">
    <property type="term" value="P:proton transmembrane transport"/>
    <property type="evidence" value="ECO:0007669"/>
    <property type="project" value="InterPro"/>
</dbReference>
<dbReference type="Gene3D" id="1.20.1530.20">
    <property type="match status" value="1"/>
</dbReference>
<evidence type="ECO:0000313" key="8">
    <source>
        <dbReference type="Proteomes" id="UP000006875"/>
    </source>
</evidence>
<keyword evidence="8" id="KW-1185">Reference proteome</keyword>
<protein>
    <submittedName>
        <fullName evidence="7">Sodium/proton antiporter, CPA1 family</fullName>
    </submittedName>
</protein>
<feature type="transmembrane region" description="Helical" evidence="5">
    <location>
        <begin position="280"/>
        <end position="300"/>
    </location>
</feature>
<evidence type="ECO:0000256" key="1">
    <source>
        <dbReference type="ARBA" id="ARBA00004141"/>
    </source>
</evidence>
<gene>
    <name evidence="7" type="ordered locus">Ilyop_2521</name>
</gene>
<dbReference type="RefSeq" id="WP_013388939.1">
    <property type="nucleotide sequence ID" value="NC_014633.1"/>
</dbReference>
<dbReference type="HOGENOM" id="CLU_018415_1_0_0"/>
<evidence type="ECO:0000256" key="5">
    <source>
        <dbReference type="SAM" id="Phobius"/>
    </source>
</evidence>
<evidence type="ECO:0000256" key="2">
    <source>
        <dbReference type="ARBA" id="ARBA00022692"/>
    </source>
</evidence>
<organism evidence="7 8">
    <name type="scientific">Ilyobacter polytropus (strain ATCC 51220 / DSM 2926 / LMG 16218 / CuHBu1)</name>
    <dbReference type="NCBI Taxonomy" id="572544"/>
    <lineage>
        <taxon>Bacteria</taxon>
        <taxon>Fusobacteriati</taxon>
        <taxon>Fusobacteriota</taxon>
        <taxon>Fusobacteriia</taxon>
        <taxon>Fusobacteriales</taxon>
        <taxon>Fusobacteriaceae</taxon>
        <taxon>Ilyobacter</taxon>
    </lineage>
</organism>
<dbReference type="EMBL" id="CP002282">
    <property type="protein sequence ID" value="ADO84280.1"/>
    <property type="molecule type" value="Genomic_DNA"/>
</dbReference>
<evidence type="ECO:0000256" key="4">
    <source>
        <dbReference type="ARBA" id="ARBA00023136"/>
    </source>
</evidence>
<dbReference type="PANTHER" id="PTHR31102:SF1">
    <property type="entry name" value="CATION_H+ EXCHANGER DOMAIN-CONTAINING PROTEIN"/>
    <property type="match status" value="1"/>
</dbReference>
<feature type="transmembrane region" description="Helical" evidence="5">
    <location>
        <begin position="182"/>
        <end position="206"/>
    </location>
</feature>
<dbReference type="PANTHER" id="PTHR31102">
    <property type="match status" value="1"/>
</dbReference>
<evidence type="ECO:0000313" key="7">
    <source>
        <dbReference type="EMBL" id="ADO84280.1"/>
    </source>
</evidence>
<dbReference type="InterPro" id="IPR038770">
    <property type="entry name" value="Na+/solute_symporter_sf"/>
</dbReference>
<dbReference type="OrthoDB" id="9790604at2"/>
<comment type="subcellular location">
    <subcellularLocation>
        <location evidence="1">Membrane</location>
        <topology evidence="1">Multi-pass membrane protein</topology>
    </subcellularLocation>
</comment>
<proteinExistence type="predicted"/>
<dbReference type="InterPro" id="IPR051843">
    <property type="entry name" value="CPA1_transporter"/>
</dbReference>
<feature type="domain" description="Cation/H+ exchanger transmembrane" evidence="6">
    <location>
        <begin position="15"/>
        <end position="384"/>
    </location>
</feature>
<reference evidence="7 8" key="1">
    <citation type="journal article" date="2010" name="Stand. Genomic Sci.">
        <title>Complete genome sequence of Ilyobacter polytropus type strain (CuHbu1).</title>
        <authorList>
            <person name="Sikorski J."/>
            <person name="Chertkov O."/>
            <person name="Lapidus A."/>
            <person name="Nolan M."/>
            <person name="Lucas S."/>
            <person name="Del Rio T.G."/>
            <person name="Tice H."/>
            <person name="Cheng J.F."/>
            <person name="Tapia R."/>
            <person name="Han C."/>
            <person name="Goodwin L."/>
            <person name="Pitluck S."/>
            <person name="Liolios K."/>
            <person name="Ivanova N."/>
            <person name="Mavromatis K."/>
            <person name="Mikhailova N."/>
            <person name="Pati A."/>
            <person name="Chen A."/>
            <person name="Palaniappan K."/>
            <person name="Land M."/>
            <person name="Hauser L."/>
            <person name="Chang Y.J."/>
            <person name="Jeffries C.D."/>
            <person name="Brambilla E."/>
            <person name="Yasawong M."/>
            <person name="Rohde M."/>
            <person name="Pukall R."/>
            <person name="Spring S."/>
            <person name="Goker M."/>
            <person name="Woyke T."/>
            <person name="Bristow J."/>
            <person name="Eisen J.A."/>
            <person name="Markowitz V."/>
            <person name="Hugenholtz P."/>
            <person name="Kyrpides N.C."/>
            <person name="Klenk H.P."/>
        </authorList>
    </citation>
    <scope>NUCLEOTIDE SEQUENCE [LARGE SCALE GENOMIC DNA]</scope>
    <source>
        <strain evidence="8">ATCC 51220 / DSM 2926 / LMG 16218 / CuHBu1</strain>
        <plasmid evidence="8">pILYOP01</plasmid>
    </source>
</reference>
<dbReference type="InterPro" id="IPR006153">
    <property type="entry name" value="Cation/H_exchanger_TM"/>
</dbReference>
<feature type="transmembrane region" description="Helical" evidence="5">
    <location>
        <begin position="58"/>
        <end position="74"/>
    </location>
</feature>
<accession>E3HDU4</accession>
<dbReference type="GO" id="GO:0015297">
    <property type="term" value="F:antiporter activity"/>
    <property type="evidence" value="ECO:0007669"/>
    <property type="project" value="InterPro"/>
</dbReference>
<keyword evidence="2 5" id="KW-0812">Transmembrane</keyword>
<keyword evidence="3 5" id="KW-1133">Transmembrane helix</keyword>
<dbReference type="GO" id="GO:0016020">
    <property type="term" value="C:membrane"/>
    <property type="evidence" value="ECO:0007669"/>
    <property type="project" value="UniProtKB-SubCell"/>
</dbReference>
<evidence type="ECO:0000259" key="6">
    <source>
        <dbReference type="Pfam" id="PF00999"/>
    </source>
</evidence>
<feature type="transmembrane region" description="Helical" evidence="5">
    <location>
        <begin position="153"/>
        <end position="176"/>
    </location>
</feature>
<dbReference type="Pfam" id="PF00999">
    <property type="entry name" value="Na_H_Exchanger"/>
    <property type="match status" value="1"/>
</dbReference>
<feature type="transmembrane region" description="Helical" evidence="5">
    <location>
        <begin position="112"/>
        <end position="132"/>
    </location>
</feature>
<sequence length="404" mass="42678">MKTLLSLAILLIGGHYAGKIAEKMKLPKLMGMIIFGCIVGPAYLNQIDSLTLHMSKELKSIALVTVLITGGLGISTEQLKKMGRPALLLSFIPAGLEGFAVAFAAMKLFGFTFIQGGILGFIISAVSPAVLIPSMVDLISRGIGQRKAIPQMMLAGGSADDSIAIALFTTFMSLYLGSSSGIASNLLLVPVSIVLGVFSGIAAALLLKFLCKITKNPITHCFLVLATGVGMRVLEELKILKINSLIGVMVMGFVISNYCEEELGTSLKQTLGKVWQVGQIYLFTLVGTAINPTLIGNLLIPGTLAIMSALVIRSIGTWISLIGTDLTYKERLFCVIAYLPKATVQSAKAGVPLQMGVVGGELIQAVSILSVLITAPIGAIGIKLTAIPLLEPESQLKVSQEYLK</sequence>
<name>E3HDU4_ILYPC</name>
<feature type="transmembrane region" description="Helical" evidence="5">
    <location>
        <begin position="86"/>
        <end position="106"/>
    </location>
</feature>
<dbReference type="KEGG" id="ipo:Ilyop_2521"/>
<keyword evidence="7" id="KW-0614">Plasmid</keyword>
<geneLocation type="plasmid" evidence="7 8">
    <name>pILYOP01</name>
</geneLocation>
<feature type="transmembrane region" description="Helical" evidence="5">
    <location>
        <begin position="306"/>
        <end position="323"/>
    </location>
</feature>
<evidence type="ECO:0000256" key="3">
    <source>
        <dbReference type="ARBA" id="ARBA00022989"/>
    </source>
</evidence>
<dbReference type="AlphaFoldDB" id="E3HDU4"/>
<dbReference type="Proteomes" id="UP000006875">
    <property type="component" value="Plasmid pILYOP01"/>
</dbReference>